<dbReference type="PANTHER" id="PTHR48258:SF3">
    <property type="entry name" value="FK506-BINDING PROTEIN 4-LIKE ISOFORM X1"/>
    <property type="match status" value="1"/>
</dbReference>
<evidence type="ECO:0000259" key="2">
    <source>
        <dbReference type="Pfam" id="PF13952"/>
    </source>
</evidence>
<gene>
    <name evidence="3" type="ORF">LIER_17556</name>
</gene>
<feature type="domain" description="DUF4216" evidence="2">
    <location>
        <begin position="3"/>
        <end position="50"/>
    </location>
</feature>
<dbReference type="PANTHER" id="PTHR48258">
    <property type="entry name" value="DUF4218 DOMAIN-CONTAINING PROTEIN-RELATED"/>
    <property type="match status" value="1"/>
</dbReference>
<evidence type="ECO:0000313" key="3">
    <source>
        <dbReference type="EMBL" id="GAA0161184.1"/>
    </source>
</evidence>
<keyword evidence="4" id="KW-1185">Reference proteome</keyword>
<organism evidence="3 4">
    <name type="scientific">Lithospermum erythrorhizon</name>
    <name type="common">Purple gromwell</name>
    <name type="synonym">Lithospermum officinale var. erythrorhizon</name>
    <dbReference type="NCBI Taxonomy" id="34254"/>
    <lineage>
        <taxon>Eukaryota</taxon>
        <taxon>Viridiplantae</taxon>
        <taxon>Streptophyta</taxon>
        <taxon>Embryophyta</taxon>
        <taxon>Tracheophyta</taxon>
        <taxon>Spermatophyta</taxon>
        <taxon>Magnoliopsida</taxon>
        <taxon>eudicotyledons</taxon>
        <taxon>Gunneridae</taxon>
        <taxon>Pentapetalae</taxon>
        <taxon>asterids</taxon>
        <taxon>lamiids</taxon>
        <taxon>Boraginales</taxon>
        <taxon>Boraginaceae</taxon>
        <taxon>Boraginoideae</taxon>
        <taxon>Lithospermeae</taxon>
        <taxon>Lithospermum</taxon>
    </lineage>
</organism>
<proteinExistence type="predicted"/>
<dbReference type="InterPro" id="IPR025312">
    <property type="entry name" value="DUF4216"/>
</dbReference>
<name>A0AAV3QBT4_LITER</name>
<reference evidence="3 4" key="1">
    <citation type="submission" date="2024-01" db="EMBL/GenBank/DDBJ databases">
        <title>The complete chloroplast genome sequence of Lithospermum erythrorhizon: insights into the phylogenetic relationship among Boraginaceae species and the maternal lineages of purple gromwells.</title>
        <authorList>
            <person name="Okada T."/>
            <person name="Watanabe K."/>
        </authorList>
    </citation>
    <scope>NUCLEOTIDE SEQUENCE [LARGE SCALE GENOMIC DNA]</scope>
</reference>
<comment type="caution">
    <text evidence="3">The sequence shown here is derived from an EMBL/GenBank/DDBJ whole genome shotgun (WGS) entry which is preliminary data.</text>
</comment>
<dbReference type="AlphaFoldDB" id="A0AAV3QBT4"/>
<feature type="region of interest" description="Disordered" evidence="1">
    <location>
        <begin position="155"/>
        <end position="198"/>
    </location>
</feature>
<evidence type="ECO:0000256" key="1">
    <source>
        <dbReference type="SAM" id="MobiDB-lite"/>
    </source>
</evidence>
<dbReference type="Proteomes" id="UP001454036">
    <property type="component" value="Unassembled WGS sequence"/>
</dbReference>
<evidence type="ECO:0000313" key="4">
    <source>
        <dbReference type="Proteomes" id="UP001454036"/>
    </source>
</evidence>
<feature type="compositionally biased region" description="Basic residues" evidence="1">
    <location>
        <begin position="176"/>
        <end position="186"/>
    </location>
</feature>
<accession>A0AAV3QBT4</accession>
<dbReference type="Pfam" id="PF13952">
    <property type="entry name" value="DUF4216"/>
    <property type="match status" value="1"/>
</dbReference>
<dbReference type="EMBL" id="BAABME010004101">
    <property type="protein sequence ID" value="GAA0161184.1"/>
    <property type="molecule type" value="Genomic_DNA"/>
</dbReference>
<protein>
    <recommendedName>
        <fullName evidence="2">DUF4216 domain-containing protein</fullName>
    </recommendedName>
</protein>
<sequence>MQVHPKNGMVQIKHKSRGSKDDPFILASQAQQVYYLRYVSRSGDHRQWYVAMKSNARSRVDWTHMQNVDVSALNTEDIFQEEQQPPLVPIDLINDVVVGLRVRMLERCLSDAKLTLISNKHNIKALKTMKKCHELQGDFAMPKYEYGEIEEESTIQSFKVKNGDEEEDRPSTGHERTKKKSSRRIKIGRDESWMQAQD</sequence>